<evidence type="ECO:0000259" key="8">
    <source>
        <dbReference type="PROSITE" id="PS50928"/>
    </source>
</evidence>
<feature type="transmembrane region" description="Helical" evidence="7">
    <location>
        <begin position="203"/>
        <end position="228"/>
    </location>
</feature>
<dbReference type="InterPro" id="IPR000515">
    <property type="entry name" value="MetI-like"/>
</dbReference>
<dbReference type="InterPro" id="IPR051393">
    <property type="entry name" value="ABC_transporter_permease"/>
</dbReference>
<feature type="transmembrane region" description="Helical" evidence="7">
    <location>
        <begin position="110"/>
        <end position="138"/>
    </location>
</feature>
<dbReference type="PANTHER" id="PTHR30193:SF1">
    <property type="entry name" value="ABC TRANSPORTER PERMEASE PROTEIN YESP-RELATED"/>
    <property type="match status" value="1"/>
</dbReference>
<dbReference type="RefSeq" id="WP_379929175.1">
    <property type="nucleotide sequence ID" value="NZ_JBHUMM010000014.1"/>
</dbReference>
<dbReference type="Proteomes" id="UP001597497">
    <property type="component" value="Unassembled WGS sequence"/>
</dbReference>
<feature type="transmembrane region" description="Helical" evidence="7">
    <location>
        <begin position="21"/>
        <end position="42"/>
    </location>
</feature>
<dbReference type="SUPFAM" id="SSF161098">
    <property type="entry name" value="MetI-like"/>
    <property type="match status" value="1"/>
</dbReference>
<dbReference type="Pfam" id="PF00528">
    <property type="entry name" value="BPD_transp_1"/>
    <property type="match status" value="1"/>
</dbReference>
<keyword evidence="5 7" id="KW-1133">Transmembrane helix</keyword>
<proteinExistence type="inferred from homology"/>
<feature type="transmembrane region" description="Helical" evidence="7">
    <location>
        <begin position="68"/>
        <end position="98"/>
    </location>
</feature>
<dbReference type="Gene3D" id="1.10.3720.10">
    <property type="entry name" value="MetI-like"/>
    <property type="match status" value="1"/>
</dbReference>
<dbReference type="PANTHER" id="PTHR30193">
    <property type="entry name" value="ABC TRANSPORTER PERMEASE PROTEIN"/>
    <property type="match status" value="1"/>
</dbReference>
<sequence>MAKISKRARQEELAGWLFASPWIIGFVFLTLGTMLFSLGMSFTDYDFFNPPNWVGLDHYRYMLFEDDLVWHSLMITTVYTLASVPLMLVFGLLLAILLNQKIKGIGTYRTIFYFPSVLPEIATIFLWILVFDANYGLFNSFLKWFHLSGPNWLGSMDWALPSLIIMSLWGVGGGMLIYLAGLQGIPTDLYEAGKVDGAGKIRMFFTITLPMLSPVIFFNLVMGTIGALQVFNQAYIMTSGGPARSTYFLMLHIFYKAFQDYDLAYASALSWLLFVYIGVFTLIVFRFGERKVFYG</sequence>
<dbReference type="CDD" id="cd06261">
    <property type="entry name" value="TM_PBP2"/>
    <property type="match status" value="1"/>
</dbReference>
<keyword evidence="3" id="KW-1003">Cell membrane</keyword>
<keyword evidence="2 7" id="KW-0813">Transport</keyword>
<feature type="transmembrane region" description="Helical" evidence="7">
    <location>
        <begin position="263"/>
        <end position="285"/>
    </location>
</feature>
<name>A0ABW5R9I8_9BACL</name>
<dbReference type="EMBL" id="JBHUMM010000014">
    <property type="protein sequence ID" value="MFD2671701.1"/>
    <property type="molecule type" value="Genomic_DNA"/>
</dbReference>
<comment type="similarity">
    <text evidence="7">Belongs to the binding-protein-dependent transport system permease family.</text>
</comment>
<protein>
    <submittedName>
        <fullName evidence="9">Carbohydrate ABC transporter permease</fullName>
    </submittedName>
</protein>
<evidence type="ECO:0000256" key="3">
    <source>
        <dbReference type="ARBA" id="ARBA00022475"/>
    </source>
</evidence>
<keyword evidence="4 7" id="KW-0812">Transmembrane</keyword>
<evidence type="ECO:0000256" key="7">
    <source>
        <dbReference type="RuleBase" id="RU363032"/>
    </source>
</evidence>
<reference evidence="10" key="1">
    <citation type="journal article" date="2019" name="Int. J. Syst. Evol. Microbiol.">
        <title>The Global Catalogue of Microorganisms (GCM) 10K type strain sequencing project: providing services to taxonomists for standard genome sequencing and annotation.</title>
        <authorList>
            <consortium name="The Broad Institute Genomics Platform"/>
            <consortium name="The Broad Institute Genome Sequencing Center for Infectious Disease"/>
            <person name="Wu L."/>
            <person name="Ma J."/>
        </authorList>
    </citation>
    <scope>NUCLEOTIDE SEQUENCE [LARGE SCALE GENOMIC DNA]</scope>
    <source>
        <strain evidence="10">KCTC 33676</strain>
    </source>
</reference>
<gene>
    <name evidence="9" type="ORF">ACFSUC_08795</name>
</gene>
<comment type="subcellular location">
    <subcellularLocation>
        <location evidence="1 7">Cell membrane</location>
        <topology evidence="1 7">Multi-pass membrane protein</topology>
    </subcellularLocation>
</comment>
<evidence type="ECO:0000256" key="5">
    <source>
        <dbReference type="ARBA" id="ARBA00022989"/>
    </source>
</evidence>
<dbReference type="PROSITE" id="PS50928">
    <property type="entry name" value="ABC_TM1"/>
    <property type="match status" value="1"/>
</dbReference>
<evidence type="ECO:0000256" key="1">
    <source>
        <dbReference type="ARBA" id="ARBA00004651"/>
    </source>
</evidence>
<evidence type="ECO:0000313" key="9">
    <source>
        <dbReference type="EMBL" id="MFD2671701.1"/>
    </source>
</evidence>
<dbReference type="InterPro" id="IPR035906">
    <property type="entry name" value="MetI-like_sf"/>
</dbReference>
<evidence type="ECO:0000256" key="4">
    <source>
        <dbReference type="ARBA" id="ARBA00022692"/>
    </source>
</evidence>
<organism evidence="9 10">
    <name type="scientific">Marinicrinis sediminis</name>
    <dbReference type="NCBI Taxonomy" id="1652465"/>
    <lineage>
        <taxon>Bacteria</taxon>
        <taxon>Bacillati</taxon>
        <taxon>Bacillota</taxon>
        <taxon>Bacilli</taxon>
        <taxon>Bacillales</taxon>
        <taxon>Paenibacillaceae</taxon>
    </lineage>
</organism>
<keyword evidence="6 7" id="KW-0472">Membrane</keyword>
<feature type="transmembrane region" description="Helical" evidence="7">
    <location>
        <begin position="158"/>
        <end position="182"/>
    </location>
</feature>
<accession>A0ABW5R9I8</accession>
<comment type="caution">
    <text evidence="9">The sequence shown here is derived from an EMBL/GenBank/DDBJ whole genome shotgun (WGS) entry which is preliminary data.</text>
</comment>
<keyword evidence="10" id="KW-1185">Reference proteome</keyword>
<feature type="domain" description="ABC transmembrane type-1" evidence="8">
    <location>
        <begin position="73"/>
        <end position="284"/>
    </location>
</feature>
<evidence type="ECO:0000256" key="6">
    <source>
        <dbReference type="ARBA" id="ARBA00023136"/>
    </source>
</evidence>
<evidence type="ECO:0000256" key="2">
    <source>
        <dbReference type="ARBA" id="ARBA00022448"/>
    </source>
</evidence>
<evidence type="ECO:0000313" key="10">
    <source>
        <dbReference type="Proteomes" id="UP001597497"/>
    </source>
</evidence>